<reference evidence="6" key="1">
    <citation type="submission" date="2015-05" db="EMBL/GenBank/DDBJ databases">
        <authorList>
            <consortium name="Pathogen Informatics"/>
        </authorList>
    </citation>
    <scope>NUCLEOTIDE SEQUENCE [LARGE SCALE GENOMIC DNA]</scope>
    <source>
        <strain evidence="5 7">2789STDY5608863</strain>
        <strain evidence="6">M72</strain>
    </source>
</reference>
<dbReference type="SUPFAM" id="SSF88659">
    <property type="entry name" value="Sigma3 and sigma4 domains of RNA polymerase sigma factors"/>
    <property type="match status" value="1"/>
</dbReference>
<dbReference type="PANTHER" id="PTHR40083">
    <property type="entry name" value="UPF0122 PROTEIN CBO2450/CLC_2298"/>
    <property type="match status" value="1"/>
</dbReference>
<evidence type="ECO:0000256" key="1">
    <source>
        <dbReference type="ARBA" id="ARBA00008720"/>
    </source>
</evidence>
<dbReference type="InterPro" id="IPR054831">
    <property type="entry name" value="UPF0122_fam_protein"/>
</dbReference>
<dbReference type="AlphaFoldDB" id="A0A0M6WUS4"/>
<protein>
    <recommendedName>
        <fullName evidence="3">UPF0122 protein ERS852420_01337</fullName>
    </recommendedName>
</protein>
<reference evidence="4" key="2">
    <citation type="submission" date="2015-05" db="EMBL/GenBank/DDBJ databases">
        <authorList>
            <person name="Wang D.B."/>
            <person name="Wang M."/>
        </authorList>
    </citation>
    <scope>NUCLEOTIDE SEQUENCE [LARGE SCALE GENOMIC DNA]</scope>
    <source>
        <strain evidence="4">M72</strain>
    </source>
</reference>
<dbReference type="InterPro" id="IPR036388">
    <property type="entry name" value="WH-like_DNA-bd_sf"/>
</dbReference>
<evidence type="ECO:0000256" key="2">
    <source>
        <dbReference type="ARBA" id="ARBA00024764"/>
    </source>
</evidence>
<comment type="similarity">
    <text evidence="1 3">Belongs to the UPF0122 family.</text>
</comment>
<dbReference type="EMBL" id="CYXV01000004">
    <property type="protein sequence ID" value="CUM88798.1"/>
    <property type="molecule type" value="Genomic_DNA"/>
</dbReference>
<proteinExistence type="inferred from homology"/>
<comment type="function">
    <text evidence="2 3">Might take part in the signal recognition particle (SRP) pathway. This is inferred from the conservation of its genetic proximity to ftsY/ffh. May be a regulatory protein.</text>
</comment>
<dbReference type="EMBL" id="CVRR01000048">
    <property type="protein sequence ID" value="CRL41441.1"/>
    <property type="molecule type" value="Genomic_DNA"/>
</dbReference>
<dbReference type="GO" id="GO:0003677">
    <property type="term" value="F:DNA binding"/>
    <property type="evidence" value="ECO:0007669"/>
    <property type="project" value="UniProtKB-KW"/>
</dbReference>
<name>A0A0M6WUS4_9FIRM</name>
<dbReference type="InterPro" id="IPR007394">
    <property type="entry name" value="UPF0122"/>
</dbReference>
<sequence length="129" mass="15127">MTPCFLYGKVSKVIDVEEKLQQAYLYDFYGELLNEHQRRIYEDFVFNDLSLGEIAGEEGITRQGVADMIKRCGKKLSDYEKKLHLVEKFLSVKQDVEEIHRLAEQFHQTKDEQIVEQIATISNQILEEL</sequence>
<dbReference type="Proteomes" id="UP000049979">
    <property type="component" value="Unassembled WGS sequence"/>
</dbReference>
<gene>
    <name evidence="5" type="ORF">ERS852420_01337</name>
    <name evidence="4" type="ORF">M72_12311</name>
</gene>
<dbReference type="HAMAP" id="MF_00245">
    <property type="entry name" value="UPF0122"/>
    <property type="match status" value="1"/>
</dbReference>
<dbReference type="Pfam" id="PF04297">
    <property type="entry name" value="UPF0122"/>
    <property type="match status" value="1"/>
</dbReference>
<organism evidence="4 6">
    <name type="scientific">Roseburia faecis</name>
    <dbReference type="NCBI Taxonomy" id="301302"/>
    <lineage>
        <taxon>Bacteria</taxon>
        <taxon>Bacillati</taxon>
        <taxon>Bacillota</taxon>
        <taxon>Clostridia</taxon>
        <taxon>Lachnospirales</taxon>
        <taxon>Lachnospiraceae</taxon>
        <taxon>Roseburia</taxon>
    </lineage>
</organism>
<evidence type="ECO:0000313" key="4">
    <source>
        <dbReference type="EMBL" id="CRL41441.1"/>
    </source>
</evidence>
<keyword evidence="6" id="KW-1185">Reference proteome</keyword>
<dbReference type="NCBIfam" id="NF045758">
    <property type="entry name" value="YlxM"/>
    <property type="match status" value="1"/>
</dbReference>
<evidence type="ECO:0000256" key="3">
    <source>
        <dbReference type="HAMAP-Rule" id="MF_00245"/>
    </source>
</evidence>
<dbReference type="InterPro" id="IPR013324">
    <property type="entry name" value="RNA_pol_sigma_r3/r4-like"/>
</dbReference>
<dbReference type="PANTHER" id="PTHR40083:SF1">
    <property type="entry name" value="UPF0122 PROTEIN YLXM"/>
    <property type="match status" value="1"/>
</dbReference>
<evidence type="ECO:0000313" key="6">
    <source>
        <dbReference type="Proteomes" id="UP000049979"/>
    </source>
</evidence>
<keyword evidence="5" id="KW-0238">DNA-binding</keyword>
<dbReference type="STRING" id="301302.ERS852420_01337"/>
<evidence type="ECO:0000313" key="7">
    <source>
        <dbReference type="Proteomes" id="UP000095495"/>
    </source>
</evidence>
<accession>A0A0M6WUS4</accession>
<dbReference type="Proteomes" id="UP000095495">
    <property type="component" value="Unassembled WGS sequence"/>
</dbReference>
<dbReference type="Gene3D" id="1.10.10.10">
    <property type="entry name" value="Winged helix-like DNA-binding domain superfamily/Winged helix DNA-binding domain"/>
    <property type="match status" value="1"/>
</dbReference>
<evidence type="ECO:0000313" key="5">
    <source>
        <dbReference type="EMBL" id="CUM88798.1"/>
    </source>
</evidence>